<evidence type="ECO:0000313" key="6">
    <source>
        <dbReference type="EMBL" id="RJG06987.1"/>
    </source>
</evidence>
<evidence type="ECO:0000259" key="5">
    <source>
        <dbReference type="PROSITE" id="PS50931"/>
    </source>
</evidence>
<dbReference type="InterPro" id="IPR005119">
    <property type="entry name" value="LysR_subst-bd"/>
</dbReference>
<organism evidence="6 7">
    <name type="scientific">Noviherbaspirillum cavernae</name>
    <dbReference type="NCBI Taxonomy" id="2320862"/>
    <lineage>
        <taxon>Bacteria</taxon>
        <taxon>Pseudomonadati</taxon>
        <taxon>Pseudomonadota</taxon>
        <taxon>Betaproteobacteria</taxon>
        <taxon>Burkholderiales</taxon>
        <taxon>Oxalobacteraceae</taxon>
        <taxon>Noviherbaspirillum</taxon>
    </lineage>
</organism>
<keyword evidence="2" id="KW-0805">Transcription regulation</keyword>
<keyword evidence="4" id="KW-0804">Transcription</keyword>
<dbReference type="PANTHER" id="PTHR30118:SF15">
    <property type="entry name" value="TRANSCRIPTIONAL REGULATORY PROTEIN"/>
    <property type="match status" value="1"/>
</dbReference>
<comment type="similarity">
    <text evidence="1">Belongs to the LysR transcriptional regulatory family.</text>
</comment>
<gene>
    <name evidence="6" type="ORF">D3870_14130</name>
</gene>
<dbReference type="SUPFAM" id="SSF46785">
    <property type="entry name" value="Winged helix' DNA-binding domain"/>
    <property type="match status" value="1"/>
</dbReference>
<keyword evidence="7" id="KW-1185">Reference proteome</keyword>
<proteinExistence type="inferred from homology"/>
<dbReference type="Gene3D" id="3.40.190.10">
    <property type="entry name" value="Periplasmic binding protein-like II"/>
    <property type="match status" value="2"/>
</dbReference>
<dbReference type="Gene3D" id="1.10.10.10">
    <property type="entry name" value="Winged helix-like DNA-binding domain superfamily/Winged helix DNA-binding domain"/>
    <property type="match status" value="1"/>
</dbReference>
<dbReference type="PROSITE" id="PS50931">
    <property type="entry name" value="HTH_LYSR"/>
    <property type="match status" value="1"/>
</dbReference>
<keyword evidence="3" id="KW-0238">DNA-binding</keyword>
<dbReference type="EMBL" id="QYUN01000002">
    <property type="protein sequence ID" value="RJG06987.1"/>
    <property type="molecule type" value="Genomic_DNA"/>
</dbReference>
<dbReference type="OrthoDB" id="8583877at2"/>
<evidence type="ECO:0000256" key="4">
    <source>
        <dbReference type="ARBA" id="ARBA00023163"/>
    </source>
</evidence>
<dbReference type="GO" id="GO:0003677">
    <property type="term" value="F:DNA binding"/>
    <property type="evidence" value="ECO:0007669"/>
    <property type="project" value="UniProtKB-KW"/>
</dbReference>
<dbReference type="SUPFAM" id="SSF53850">
    <property type="entry name" value="Periplasmic binding protein-like II"/>
    <property type="match status" value="1"/>
</dbReference>
<dbReference type="InterPro" id="IPR036388">
    <property type="entry name" value="WH-like_DNA-bd_sf"/>
</dbReference>
<dbReference type="Pfam" id="PF03466">
    <property type="entry name" value="LysR_substrate"/>
    <property type="match status" value="1"/>
</dbReference>
<dbReference type="PANTHER" id="PTHR30118">
    <property type="entry name" value="HTH-TYPE TRANSCRIPTIONAL REGULATOR LEUO-RELATED"/>
    <property type="match status" value="1"/>
</dbReference>
<name>A0A418X3E8_9BURK</name>
<evidence type="ECO:0000313" key="7">
    <source>
        <dbReference type="Proteomes" id="UP000285190"/>
    </source>
</evidence>
<dbReference type="RefSeq" id="WP_119740053.1">
    <property type="nucleotide sequence ID" value="NZ_QYUN01000002.1"/>
</dbReference>
<feature type="domain" description="HTH lysR-type" evidence="5">
    <location>
        <begin position="6"/>
        <end position="63"/>
    </location>
</feature>
<reference evidence="6 7" key="1">
    <citation type="submission" date="2018-09" db="EMBL/GenBank/DDBJ databases">
        <authorList>
            <person name="Zhu H."/>
        </authorList>
    </citation>
    <scope>NUCLEOTIDE SEQUENCE [LARGE SCALE GENOMIC DNA]</scope>
    <source>
        <strain evidence="6 7">K2R10-39</strain>
    </source>
</reference>
<dbReference type="CDD" id="cd08459">
    <property type="entry name" value="PBP2_DntR_NahR_LinR_like"/>
    <property type="match status" value="1"/>
</dbReference>
<evidence type="ECO:0000256" key="1">
    <source>
        <dbReference type="ARBA" id="ARBA00009437"/>
    </source>
</evidence>
<evidence type="ECO:0000256" key="3">
    <source>
        <dbReference type="ARBA" id="ARBA00023125"/>
    </source>
</evidence>
<protein>
    <submittedName>
        <fullName evidence="6">LysR family transcriptional regulator</fullName>
    </submittedName>
</protein>
<dbReference type="Pfam" id="PF00126">
    <property type="entry name" value="HTH_1"/>
    <property type="match status" value="1"/>
</dbReference>
<evidence type="ECO:0000256" key="2">
    <source>
        <dbReference type="ARBA" id="ARBA00023015"/>
    </source>
</evidence>
<dbReference type="InterPro" id="IPR036390">
    <property type="entry name" value="WH_DNA-bd_sf"/>
</dbReference>
<dbReference type="AlphaFoldDB" id="A0A418X3E8"/>
<comment type="caution">
    <text evidence="6">The sequence shown here is derived from an EMBL/GenBank/DDBJ whole genome shotgun (WGS) entry which is preliminary data.</text>
</comment>
<dbReference type="InterPro" id="IPR000847">
    <property type="entry name" value="LysR_HTH_N"/>
</dbReference>
<dbReference type="PRINTS" id="PR00039">
    <property type="entry name" value="HTHLYSR"/>
</dbReference>
<accession>A0A418X3E8</accession>
<dbReference type="GO" id="GO:0003700">
    <property type="term" value="F:DNA-binding transcription factor activity"/>
    <property type="evidence" value="ECO:0007669"/>
    <property type="project" value="InterPro"/>
</dbReference>
<dbReference type="InterPro" id="IPR050389">
    <property type="entry name" value="LysR-type_TF"/>
</dbReference>
<dbReference type="Proteomes" id="UP000285190">
    <property type="component" value="Unassembled WGS sequence"/>
</dbReference>
<sequence>MWDLDIDLNLLPVVLAVTEERSVSRAAQRLGWTQPKVSIALNKLRASLGDPLFIRTSHGMEPTPRALSLIAPTKDILQRVKSNVLLNEAFDPAATTRKFTFALSDIGEMTFLPKLLAYFEKHAPNASVSSVTLPPNEIANGLESGDVDLACGYFPDLKKRNFFQQRLFPHSFICLLNADHPIKGEQLSMKDFLRLGHAVVRAEGRSQEIFEQLLQKHKIERHVVLSTPHFMSIPFIIASTNLLVTVPYAVGESFARIANIRLIKPPMEIPYFDLKQHWHRKYHKDEANMWVRAVVSKLFGNPQ</sequence>